<keyword evidence="2" id="KW-0804">Transcription</keyword>
<dbReference type="InterPro" id="IPR050661">
    <property type="entry name" value="BglG_antiterminators"/>
</dbReference>
<dbReference type="PANTHER" id="PTHR30185">
    <property type="entry name" value="CRYPTIC BETA-GLUCOSIDE BGL OPERON ANTITERMINATOR"/>
    <property type="match status" value="1"/>
</dbReference>
<protein>
    <submittedName>
        <fullName evidence="4">Helix-turn-helix domain-containing protein</fullName>
    </submittedName>
</protein>
<keyword evidence="5" id="KW-1185">Reference proteome</keyword>
<evidence type="ECO:0000313" key="5">
    <source>
        <dbReference type="Proteomes" id="UP000674938"/>
    </source>
</evidence>
<evidence type="ECO:0000313" key="4">
    <source>
        <dbReference type="EMBL" id="MBP1039435.1"/>
    </source>
</evidence>
<dbReference type="RefSeq" id="WP_209524342.1">
    <property type="nucleotide sequence ID" value="NZ_JAEEGA010000001.1"/>
</dbReference>
<sequence length="484" mass="56533">MRSLLPSRDKRIILTLEYLTFNEWVSLKNITDYLGYSEKTVRNDLGFISSEFDDISVVSSPQLGYQLIKHSSAPLESIVSQVIDGTLIFQLLQLLLLNSSCKLAELESALFISANSIRNAVKSFNRYMKNDNLTIENRPFRLVGNELKITSLFFVRMQQSYFNRDIGQEKPILQYIETLAKRLMADNKQLKQTFQDDPTTLTTLLYIRIYREKNNFSVPTKKVYYQQDYRLLYDEKISSRFFQLFEIELDKKLLNRLVNFILFEPVAINYLELLYHFSHTSDFNQIHQPLLYVTNQMRQKLALPQVTPNELITIIAPKAQAKGSENLQFDFDTHHFLLEILKYELAALFEKKHSYNQQPFFDNYLLVELAYKLQFHCLDLSSRLKEINQPMKVAVLLSSNKAHKQLTTEFLSYYFGKQLKYTLVSSLTDSQDYDLIITNTVDYPKDDIAVLKIASFPGDEHLEQLTKLTEAHSLTHYINNNSTK</sequence>
<evidence type="ECO:0000259" key="3">
    <source>
        <dbReference type="Pfam" id="PF05043"/>
    </source>
</evidence>
<dbReference type="EMBL" id="JAEEGA010000001">
    <property type="protein sequence ID" value="MBP1039435.1"/>
    <property type="molecule type" value="Genomic_DNA"/>
</dbReference>
<dbReference type="AlphaFoldDB" id="A0A940SSN1"/>
<accession>A0A940SSN1</accession>
<proteinExistence type="predicted"/>
<dbReference type="Proteomes" id="UP000674938">
    <property type="component" value="Unassembled WGS sequence"/>
</dbReference>
<reference evidence="4" key="1">
    <citation type="submission" date="2020-12" db="EMBL/GenBank/DDBJ databases">
        <title>Vagococcus allomyrinae sp. nov. and Enterococcus lavae sp. nov., isolated from the larvae of Allomyrina dichotoma.</title>
        <authorList>
            <person name="Lee S.D."/>
        </authorList>
    </citation>
    <scope>NUCLEOTIDE SEQUENCE</scope>
    <source>
        <strain evidence="4">BWB3-3</strain>
    </source>
</reference>
<gene>
    <name evidence="4" type="ORF">I6N95_00305</name>
</gene>
<name>A0A940SSN1_9ENTE</name>
<feature type="domain" description="Mga helix-turn-helix" evidence="3">
    <location>
        <begin position="76"/>
        <end position="154"/>
    </location>
</feature>
<organism evidence="4 5">
    <name type="scientific">Vagococcus allomyrinae</name>
    <dbReference type="NCBI Taxonomy" id="2794353"/>
    <lineage>
        <taxon>Bacteria</taxon>
        <taxon>Bacillati</taxon>
        <taxon>Bacillota</taxon>
        <taxon>Bacilli</taxon>
        <taxon>Lactobacillales</taxon>
        <taxon>Enterococcaceae</taxon>
        <taxon>Vagococcus</taxon>
    </lineage>
</organism>
<keyword evidence="1" id="KW-0805">Transcription regulation</keyword>
<evidence type="ECO:0000256" key="2">
    <source>
        <dbReference type="ARBA" id="ARBA00023163"/>
    </source>
</evidence>
<evidence type="ECO:0000256" key="1">
    <source>
        <dbReference type="ARBA" id="ARBA00023015"/>
    </source>
</evidence>
<comment type="caution">
    <text evidence="4">The sequence shown here is derived from an EMBL/GenBank/DDBJ whole genome shotgun (WGS) entry which is preliminary data.</text>
</comment>
<dbReference type="Pfam" id="PF05043">
    <property type="entry name" value="Mga"/>
    <property type="match status" value="1"/>
</dbReference>
<dbReference type="PANTHER" id="PTHR30185:SF18">
    <property type="entry name" value="TRANSCRIPTIONAL REGULATOR MTLR"/>
    <property type="match status" value="1"/>
</dbReference>
<dbReference type="InterPro" id="IPR007737">
    <property type="entry name" value="Mga_HTH"/>
</dbReference>